<dbReference type="STRING" id="395494.Galf_2085"/>
<sequence precursor="true">MNILYEEDGSFKVGSIMTDNTSSLQIESLSGKRSKIKAANVMLQFTQPEMSHFIPQAETLAADIEVEFLWECCPAEEFGFEDIATEYFGHKPSSLEAAATLIRLHSAPIYFHKKGRGRYRAAPPDVLKAALAGAEKKRQAQALQARMTEQLIRFELPAEFRDHLNQMLYNPDRNTLEVKALEAACAATHISAPHLLHRCGALPSTQDYHFQKFLFENFPKGTGFPAIELSTWDELPMGAINAFSIDDATTTEIDDAFSVEKLPNGNWRIGVHIAAPALGMPRDSDGDKLAASRLSTVYMPGSKITMLPDSVVEAFTLSADRVCPALSMYIEVDAETLDILSYESRVERVHIAANLRHDTLEPLFNETTLAEGRLDYPYAAELALLWELVQKMEIGRGKADNNTQLDYNFHIENDHVTISNRRRGSPIDKVVSELMILVNCEWGKHLAEHGFPGIYRTQQGGKVRMSTVAAPHQGLGVAQYMWSSSPLRRYVDMVNQRQIIAMLRDDPAPYPKNDTGLYAILRDFDTTYSTYNEFQCNMERYWCLRWLQQENIELIEATVIKENLVRMSDIPLVFRAPSLPEQLPSKTRVQLAVTGIDLLDLSILTRYVATLATGDGIQTEEDADLSEAESAAPEAAVADIATPPAGETAC</sequence>
<keyword evidence="3" id="KW-1185">Reference proteome</keyword>
<organism evidence="2 3">
    <name type="scientific">Gallionella capsiferriformans (strain ES-2)</name>
    <name type="common">Gallionella ferruginea capsiferriformans (strain ES-2)</name>
    <dbReference type="NCBI Taxonomy" id="395494"/>
    <lineage>
        <taxon>Bacteria</taxon>
        <taxon>Pseudomonadati</taxon>
        <taxon>Pseudomonadota</taxon>
        <taxon>Betaproteobacteria</taxon>
        <taxon>Nitrosomonadales</taxon>
        <taxon>Gallionellaceae</taxon>
        <taxon>Gallionella</taxon>
    </lineage>
</organism>
<dbReference type="EMBL" id="CP002159">
    <property type="protein sequence ID" value="ADL56090.1"/>
    <property type="molecule type" value="Genomic_DNA"/>
</dbReference>
<dbReference type="GO" id="GO:0005829">
    <property type="term" value="C:cytosol"/>
    <property type="evidence" value="ECO:0007669"/>
    <property type="project" value="TreeGrafter"/>
</dbReference>
<dbReference type="eggNOG" id="COG0557">
    <property type="taxonomic scope" value="Bacteria"/>
</dbReference>
<dbReference type="InterPro" id="IPR012340">
    <property type="entry name" value="NA-bd_OB-fold"/>
</dbReference>
<evidence type="ECO:0000313" key="3">
    <source>
        <dbReference type="Proteomes" id="UP000001235"/>
    </source>
</evidence>
<dbReference type="HOGENOM" id="CLU_438650_0_0_4"/>
<name>D9SI00_GALCS</name>
<dbReference type="AlphaFoldDB" id="D9SI00"/>
<evidence type="ECO:0000259" key="1">
    <source>
        <dbReference type="SMART" id="SM00955"/>
    </source>
</evidence>
<dbReference type="PANTHER" id="PTHR23355:SF9">
    <property type="entry name" value="DIS3-LIKE EXONUCLEASE 2"/>
    <property type="match status" value="1"/>
</dbReference>
<dbReference type="PANTHER" id="PTHR23355">
    <property type="entry name" value="RIBONUCLEASE"/>
    <property type="match status" value="1"/>
</dbReference>
<proteinExistence type="predicted"/>
<dbReference type="GO" id="GO:0004540">
    <property type="term" value="F:RNA nuclease activity"/>
    <property type="evidence" value="ECO:0007669"/>
    <property type="project" value="InterPro"/>
</dbReference>
<gene>
    <name evidence="2" type="ordered locus">Galf_2085</name>
</gene>
<accession>D9SI00</accession>
<dbReference type="Pfam" id="PF00773">
    <property type="entry name" value="RNB"/>
    <property type="match status" value="2"/>
</dbReference>
<dbReference type="InterPro" id="IPR001900">
    <property type="entry name" value="RNase_II/R"/>
</dbReference>
<dbReference type="InterPro" id="IPR050180">
    <property type="entry name" value="RNR_Ribonuclease"/>
</dbReference>
<dbReference type="GO" id="GO:0006402">
    <property type="term" value="P:mRNA catabolic process"/>
    <property type="evidence" value="ECO:0007669"/>
    <property type="project" value="TreeGrafter"/>
</dbReference>
<dbReference type="SMART" id="SM00955">
    <property type="entry name" value="RNB"/>
    <property type="match status" value="1"/>
</dbReference>
<dbReference type="GO" id="GO:0003723">
    <property type="term" value="F:RNA binding"/>
    <property type="evidence" value="ECO:0007669"/>
    <property type="project" value="InterPro"/>
</dbReference>
<dbReference type="KEGG" id="gca:Galf_2085"/>
<dbReference type="Proteomes" id="UP000001235">
    <property type="component" value="Chromosome"/>
</dbReference>
<evidence type="ECO:0000313" key="2">
    <source>
        <dbReference type="EMBL" id="ADL56090.1"/>
    </source>
</evidence>
<reference evidence="2 3" key="1">
    <citation type="submission" date="2010-08" db="EMBL/GenBank/DDBJ databases">
        <title>Complete sequence of Gallionella capsiferriformans ES-2.</title>
        <authorList>
            <consortium name="US DOE Joint Genome Institute"/>
            <person name="Lucas S."/>
            <person name="Copeland A."/>
            <person name="Lapidus A."/>
            <person name="Cheng J.-F."/>
            <person name="Bruce D."/>
            <person name="Goodwin L."/>
            <person name="Pitluck S."/>
            <person name="Chertkov O."/>
            <person name="Davenport K.W."/>
            <person name="Detter J.C."/>
            <person name="Han C."/>
            <person name="Tapia R."/>
            <person name="Land M."/>
            <person name="Hauser L."/>
            <person name="Chang Y.-J."/>
            <person name="Jeffries C."/>
            <person name="Kyrpides N."/>
            <person name="Ivanova N."/>
            <person name="Mikhailova N."/>
            <person name="Shelobolina E.S."/>
            <person name="Picardal F."/>
            <person name="Roden E."/>
            <person name="Emerson D."/>
            <person name="Woyke T."/>
        </authorList>
    </citation>
    <scope>NUCLEOTIDE SEQUENCE [LARGE SCALE GENOMIC DNA]</scope>
    <source>
        <strain evidence="2 3">ES-2</strain>
    </source>
</reference>
<dbReference type="RefSeq" id="WP_013294022.1">
    <property type="nucleotide sequence ID" value="NC_014394.1"/>
</dbReference>
<protein>
    <submittedName>
        <fullName evidence="2">Ribonuclease II</fullName>
    </submittedName>
</protein>
<feature type="domain" description="RNB" evidence="1">
    <location>
        <begin position="234"/>
        <end position="505"/>
    </location>
</feature>
<dbReference type="OrthoDB" id="5288992at2"/>
<dbReference type="SUPFAM" id="SSF50249">
    <property type="entry name" value="Nucleic acid-binding proteins"/>
    <property type="match status" value="1"/>
</dbReference>